<evidence type="ECO:0000256" key="8">
    <source>
        <dbReference type="HAMAP-Rule" id="MF_01144"/>
    </source>
</evidence>
<protein>
    <recommendedName>
        <fullName evidence="8">UPF0299 membrane protein EDC16_1052</fullName>
    </recommendedName>
</protein>
<feature type="transmembrane region" description="Helical" evidence="8">
    <location>
        <begin position="78"/>
        <end position="97"/>
    </location>
</feature>
<comment type="caution">
    <text evidence="9">The sequence shown here is derived from an EMBL/GenBank/DDBJ whole genome shotgun (WGS) entry which is preliminary data.</text>
</comment>
<keyword evidence="5 8" id="KW-0812">Transmembrane</keyword>
<keyword evidence="4" id="KW-0997">Cell inner membrane</keyword>
<proteinExistence type="inferred from homology"/>
<keyword evidence="3 8" id="KW-1003">Cell membrane</keyword>
<dbReference type="InterPro" id="IPR005538">
    <property type="entry name" value="LrgA/CidA"/>
</dbReference>
<gene>
    <name evidence="9" type="ORF">EDC16_1052</name>
</gene>
<evidence type="ECO:0000256" key="6">
    <source>
        <dbReference type="ARBA" id="ARBA00022989"/>
    </source>
</evidence>
<dbReference type="AlphaFoldDB" id="A0A4R3Y4F4"/>
<reference evidence="9 10" key="1">
    <citation type="submission" date="2019-03" db="EMBL/GenBank/DDBJ databases">
        <title>Genomic Encyclopedia of Type Strains, Phase IV (KMG-IV): sequencing the most valuable type-strain genomes for metagenomic binning, comparative biology and taxonomic classification.</title>
        <authorList>
            <person name="Goeker M."/>
        </authorList>
    </citation>
    <scope>NUCLEOTIDE SEQUENCE [LARGE SCALE GENOMIC DNA]</scope>
    <source>
        <strain evidence="9 10">DSM 28140</strain>
    </source>
</reference>
<keyword evidence="6 8" id="KW-1133">Transmembrane helix</keyword>
<evidence type="ECO:0000256" key="3">
    <source>
        <dbReference type="ARBA" id="ARBA00022475"/>
    </source>
</evidence>
<feature type="transmembrane region" description="Helical" evidence="8">
    <location>
        <begin position="21"/>
        <end position="43"/>
    </location>
</feature>
<comment type="similarity">
    <text evidence="2 8">Belongs to the UPF0299 family.</text>
</comment>
<evidence type="ECO:0000313" key="9">
    <source>
        <dbReference type="EMBL" id="TCV87085.1"/>
    </source>
</evidence>
<dbReference type="Pfam" id="PF03788">
    <property type="entry name" value="LrgA"/>
    <property type="match status" value="1"/>
</dbReference>
<dbReference type="PANTHER" id="PTHR33931">
    <property type="entry name" value="HOLIN-LIKE PROTEIN CIDA-RELATED"/>
    <property type="match status" value="1"/>
</dbReference>
<dbReference type="EMBL" id="SMCP01000005">
    <property type="protein sequence ID" value="TCV87085.1"/>
    <property type="molecule type" value="Genomic_DNA"/>
</dbReference>
<dbReference type="PANTHER" id="PTHR33931:SF5">
    <property type="entry name" value="UPF0299 MEMBRANE PROTEIN YOHJ"/>
    <property type="match status" value="1"/>
</dbReference>
<sequence>MHIIPLSQTLSQVKMKQNIINLLRSLAILYAILYLGIFLQYLIPIGVPGSIWGLLILFLCLTSQLIKVEWIAFGSSLLIRYMALLFVPVSVGIIKYADLLLANAKQLLIPNIISTMLSLVVIGLMADYLFERHSIRKLRRKIERKRIKQRR</sequence>
<evidence type="ECO:0000256" key="1">
    <source>
        <dbReference type="ARBA" id="ARBA00004429"/>
    </source>
</evidence>
<evidence type="ECO:0000313" key="10">
    <source>
        <dbReference type="Proteomes" id="UP000294619"/>
    </source>
</evidence>
<name>A0A4R3Y4F4_9PAST</name>
<feature type="transmembrane region" description="Helical" evidence="8">
    <location>
        <begin position="49"/>
        <end position="66"/>
    </location>
</feature>
<organism evidence="9 10">
    <name type="scientific">Testudinibacter aquarius</name>
    <dbReference type="NCBI Taxonomy" id="1524974"/>
    <lineage>
        <taxon>Bacteria</taxon>
        <taxon>Pseudomonadati</taxon>
        <taxon>Pseudomonadota</taxon>
        <taxon>Gammaproteobacteria</taxon>
        <taxon>Pasteurellales</taxon>
        <taxon>Pasteurellaceae</taxon>
        <taxon>Testudinibacter</taxon>
    </lineage>
</organism>
<keyword evidence="7 8" id="KW-0472">Membrane</keyword>
<dbReference type="Proteomes" id="UP000294619">
    <property type="component" value="Unassembled WGS sequence"/>
</dbReference>
<dbReference type="InterPro" id="IPR022957">
    <property type="entry name" value="Uncharacterised_UPF0299"/>
</dbReference>
<dbReference type="HAMAP" id="MF_01144">
    <property type="entry name" value="UPF0299"/>
    <property type="match status" value="1"/>
</dbReference>
<evidence type="ECO:0000256" key="7">
    <source>
        <dbReference type="ARBA" id="ARBA00023136"/>
    </source>
</evidence>
<evidence type="ECO:0000256" key="4">
    <source>
        <dbReference type="ARBA" id="ARBA00022519"/>
    </source>
</evidence>
<evidence type="ECO:0000256" key="2">
    <source>
        <dbReference type="ARBA" id="ARBA00006979"/>
    </source>
</evidence>
<comment type="subcellular location">
    <subcellularLocation>
        <location evidence="1">Cell inner membrane</location>
        <topology evidence="1">Multi-pass membrane protein</topology>
    </subcellularLocation>
    <subcellularLocation>
        <location evidence="8">Cell membrane</location>
        <topology evidence="8">Multi-pass membrane protein</topology>
    </subcellularLocation>
</comment>
<evidence type="ECO:0000256" key="5">
    <source>
        <dbReference type="ARBA" id="ARBA00022692"/>
    </source>
</evidence>
<dbReference type="GO" id="GO:0005886">
    <property type="term" value="C:plasma membrane"/>
    <property type="evidence" value="ECO:0007669"/>
    <property type="project" value="UniProtKB-SubCell"/>
</dbReference>
<dbReference type="NCBIfam" id="NF002494">
    <property type="entry name" value="PRK01821.1"/>
    <property type="match status" value="1"/>
</dbReference>
<accession>A0A4R3Y4F4</accession>
<feature type="transmembrane region" description="Helical" evidence="8">
    <location>
        <begin position="109"/>
        <end position="130"/>
    </location>
</feature>